<sequence length="121" mass="13169">MDWFQSKAAQIIGLVSIIGTLAGFGYTGATYVNRIENLESKMARYINEIDALGDEVAILDKKVVAVDEQIKSLNIETQDLSPIKADIVELQTSVAAINASVDIIYVDVQSLKNINDNPLAN</sequence>
<protein>
    <submittedName>
        <fullName evidence="3">Uncharacterized protein</fullName>
    </submittedName>
</protein>
<keyword evidence="2" id="KW-1133">Transmembrane helix</keyword>
<proteinExistence type="predicted"/>
<dbReference type="EMBL" id="KY052821">
    <property type="protein sequence ID" value="ASF00212.1"/>
    <property type="molecule type" value="Genomic_DNA"/>
</dbReference>
<keyword evidence="2" id="KW-0472">Membrane</keyword>
<keyword evidence="2" id="KW-0812">Transmembrane</keyword>
<keyword evidence="1" id="KW-0175">Coiled coil</keyword>
<dbReference type="Gene3D" id="1.20.5.340">
    <property type="match status" value="1"/>
</dbReference>
<name>A0A218MLP7_9VIRU</name>
<evidence type="ECO:0000256" key="2">
    <source>
        <dbReference type="SAM" id="Phobius"/>
    </source>
</evidence>
<evidence type="ECO:0000256" key="1">
    <source>
        <dbReference type="SAM" id="Coils"/>
    </source>
</evidence>
<feature type="transmembrane region" description="Helical" evidence="2">
    <location>
        <begin position="12"/>
        <end position="32"/>
    </location>
</feature>
<reference evidence="3" key="1">
    <citation type="submission" date="2016-10" db="EMBL/GenBank/DDBJ databases">
        <authorList>
            <person name="Varghese N."/>
        </authorList>
    </citation>
    <scope>NUCLEOTIDE SEQUENCE</scope>
</reference>
<reference evidence="3" key="2">
    <citation type="journal article" date="2017" name="Nat. Commun.">
        <title>Single-virus genomics reveals hidden cosmopolitan and abundant viruses.</title>
        <authorList>
            <person name="Martinez-Hernandez F."/>
            <person name="Fornas O."/>
            <person name="Lluesma Gomez M."/>
            <person name="Bolduc B."/>
            <person name="de la Cruz Pena M.J."/>
            <person name="Martinez J.M."/>
            <person name="Anton J."/>
            <person name="Gasol J.M."/>
            <person name="Rosselli R."/>
            <person name="Rodriguez-Valera F."/>
            <person name="Sullivan M.B."/>
            <person name="Acinas S.G."/>
            <person name="Martinez-Garcia M."/>
        </authorList>
    </citation>
    <scope>NUCLEOTIDE SEQUENCE</scope>
</reference>
<feature type="coiled-coil region" evidence="1">
    <location>
        <begin position="35"/>
        <end position="62"/>
    </location>
</feature>
<evidence type="ECO:0000313" key="3">
    <source>
        <dbReference type="EMBL" id="ASF00212.1"/>
    </source>
</evidence>
<organism evidence="3">
    <name type="scientific">uncultured virus</name>
    <dbReference type="NCBI Taxonomy" id="340016"/>
    <lineage>
        <taxon>Viruses</taxon>
        <taxon>environmental samples</taxon>
    </lineage>
</organism>
<accession>A0A218MLP7</accession>